<proteinExistence type="predicted"/>
<evidence type="ECO:0000313" key="2">
    <source>
        <dbReference type="EMBL" id="KAK2844047.1"/>
    </source>
</evidence>
<reference evidence="2" key="1">
    <citation type="submission" date="2023-07" db="EMBL/GenBank/DDBJ databases">
        <title>Chromosome-level Genome Assembly of Striped Snakehead (Channa striata).</title>
        <authorList>
            <person name="Liu H."/>
        </authorList>
    </citation>
    <scope>NUCLEOTIDE SEQUENCE</scope>
    <source>
        <strain evidence="2">Gz</strain>
        <tissue evidence="2">Muscle</tissue>
    </source>
</reference>
<evidence type="ECO:0000313" key="3">
    <source>
        <dbReference type="Proteomes" id="UP001187415"/>
    </source>
</evidence>
<feature type="compositionally biased region" description="Basic and acidic residues" evidence="1">
    <location>
        <begin position="248"/>
        <end position="257"/>
    </location>
</feature>
<dbReference type="Proteomes" id="UP001187415">
    <property type="component" value="Unassembled WGS sequence"/>
</dbReference>
<protein>
    <submittedName>
        <fullName evidence="2">Uncharacterized protein</fullName>
    </submittedName>
</protein>
<feature type="compositionally biased region" description="Basic and acidic residues" evidence="1">
    <location>
        <begin position="223"/>
        <end position="232"/>
    </location>
</feature>
<organism evidence="2 3">
    <name type="scientific">Channa striata</name>
    <name type="common">Snakehead murrel</name>
    <name type="synonym">Ophicephalus striatus</name>
    <dbReference type="NCBI Taxonomy" id="64152"/>
    <lineage>
        <taxon>Eukaryota</taxon>
        <taxon>Metazoa</taxon>
        <taxon>Chordata</taxon>
        <taxon>Craniata</taxon>
        <taxon>Vertebrata</taxon>
        <taxon>Euteleostomi</taxon>
        <taxon>Actinopterygii</taxon>
        <taxon>Neopterygii</taxon>
        <taxon>Teleostei</taxon>
        <taxon>Neoteleostei</taxon>
        <taxon>Acanthomorphata</taxon>
        <taxon>Anabantaria</taxon>
        <taxon>Anabantiformes</taxon>
        <taxon>Channoidei</taxon>
        <taxon>Channidae</taxon>
        <taxon>Channa</taxon>
    </lineage>
</organism>
<dbReference type="AlphaFoldDB" id="A0AA88SPX8"/>
<dbReference type="EMBL" id="JAUPFM010000008">
    <property type="protein sequence ID" value="KAK2844047.1"/>
    <property type="molecule type" value="Genomic_DNA"/>
</dbReference>
<sequence length="257" mass="28958">MARRETTRDTQKVGRSSDPSLVPLSEYDSGSPLNGEAPAEKTVVAAKPNGQDMHGLDASVASSEILWKKRLSYVRDIYQNIARLHYVMHELRGLGMINQEELDHRGIPGRRQDPRVGGSRRSKRQCSLHCLHGGLGQCGHRPDVAVRRANERGCEKSEIRRGHEESEVGPDYTPSDMSITEILAYLGELSRDEFGLFKWFLANMEMERFLDVAKPLRAGFEERRGDDIRAEETSQLEEDLDCTVSQDSPRRSDHGSP</sequence>
<feature type="region of interest" description="Disordered" evidence="1">
    <location>
        <begin position="1"/>
        <end position="38"/>
    </location>
</feature>
<feature type="compositionally biased region" description="Basic and acidic residues" evidence="1">
    <location>
        <begin position="1"/>
        <end position="12"/>
    </location>
</feature>
<accession>A0AA88SPX8</accession>
<gene>
    <name evidence="2" type="ORF">Q5P01_010706</name>
</gene>
<feature type="region of interest" description="Disordered" evidence="1">
    <location>
        <begin position="223"/>
        <end position="257"/>
    </location>
</feature>
<comment type="caution">
    <text evidence="2">The sequence shown here is derived from an EMBL/GenBank/DDBJ whole genome shotgun (WGS) entry which is preliminary data.</text>
</comment>
<name>A0AA88SPX8_CHASR</name>
<keyword evidence="3" id="KW-1185">Reference proteome</keyword>
<evidence type="ECO:0000256" key="1">
    <source>
        <dbReference type="SAM" id="MobiDB-lite"/>
    </source>
</evidence>